<evidence type="ECO:0000256" key="3">
    <source>
        <dbReference type="ARBA" id="ARBA00022960"/>
    </source>
</evidence>
<evidence type="ECO:0000256" key="7">
    <source>
        <dbReference type="SAM" id="Phobius"/>
    </source>
</evidence>
<dbReference type="PANTHER" id="PTHR34138">
    <property type="entry name" value="CELL SHAPE-DETERMINING PROTEIN MREC"/>
    <property type="match status" value="1"/>
</dbReference>
<dbReference type="InterPro" id="IPR042177">
    <property type="entry name" value="Cell/Rod_1"/>
</dbReference>
<keyword evidence="3 5" id="KW-0133">Cell shape</keyword>
<protein>
    <recommendedName>
        <fullName evidence="2 5">Cell shape-determining protein MreC</fullName>
    </recommendedName>
    <alternativeName>
        <fullName evidence="4 5">Cell shape protein MreC</fullName>
    </alternativeName>
</protein>
<evidence type="ECO:0000256" key="6">
    <source>
        <dbReference type="SAM" id="Coils"/>
    </source>
</evidence>
<keyword evidence="7" id="KW-0812">Transmembrane</keyword>
<dbReference type="Pfam" id="PF04085">
    <property type="entry name" value="MreC"/>
    <property type="match status" value="1"/>
</dbReference>
<keyword evidence="7" id="KW-1133">Transmembrane helix</keyword>
<evidence type="ECO:0000313" key="10">
    <source>
        <dbReference type="Proteomes" id="UP000178435"/>
    </source>
</evidence>
<organism evidence="9 10">
    <name type="scientific">Candidatus Schekmanbacteria bacterium RBG_16_38_11</name>
    <dbReference type="NCBI Taxonomy" id="1817880"/>
    <lineage>
        <taxon>Bacteria</taxon>
        <taxon>Candidatus Schekmaniibacteriota</taxon>
    </lineage>
</organism>
<dbReference type="PIRSF" id="PIRSF038471">
    <property type="entry name" value="MreC"/>
    <property type="match status" value="1"/>
</dbReference>
<dbReference type="NCBIfam" id="TIGR00219">
    <property type="entry name" value="mreC"/>
    <property type="match status" value="1"/>
</dbReference>
<dbReference type="Gene3D" id="2.40.10.350">
    <property type="entry name" value="Rod shape-determining protein MreC, domain 2"/>
    <property type="match status" value="1"/>
</dbReference>
<evidence type="ECO:0000256" key="5">
    <source>
        <dbReference type="PIRNR" id="PIRNR038471"/>
    </source>
</evidence>
<dbReference type="PANTHER" id="PTHR34138:SF1">
    <property type="entry name" value="CELL SHAPE-DETERMINING PROTEIN MREC"/>
    <property type="match status" value="1"/>
</dbReference>
<comment type="function">
    <text evidence="5">Involved in formation and maintenance of cell shape.</text>
</comment>
<gene>
    <name evidence="9" type="ORF">A2149_02365</name>
</gene>
<dbReference type="InterPro" id="IPR042175">
    <property type="entry name" value="Cell/Rod_MreC_2"/>
</dbReference>
<name>A0A1F7RQG9_9BACT</name>
<evidence type="ECO:0000259" key="8">
    <source>
        <dbReference type="Pfam" id="PF04085"/>
    </source>
</evidence>
<dbReference type="GO" id="GO:0005886">
    <property type="term" value="C:plasma membrane"/>
    <property type="evidence" value="ECO:0007669"/>
    <property type="project" value="TreeGrafter"/>
</dbReference>
<feature type="transmembrane region" description="Helical" evidence="7">
    <location>
        <begin position="12"/>
        <end position="34"/>
    </location>
</feature>
<dbReference type="AlphaFoldDB" id="A0A1F7RQG9"/>
<dbReference type="Proteomes" id="UP000178435">
    <property type="component" value="Unassembled WGS sequence"/>
</dbReference>
<accession>A0A1F7RQG9</accession>
<reference evidence="9 10" key="1">
    <citation type="journal article" date="2016" name="Nat. Commun.">
        <title>Thousands of microbial genomes shed light on interconnected biogeochemical processes in an aquifer system.</title>
        <authorList>
            <person name="Anantharaman K."/>
            <person name="Brown C.T."/>
            <person name="Hug L.A."/>
            <person name="Sharon I."/>
            <person name="Castelle C.J."/>
            <person name="Probst A.J."/>
            <person name="Thomas B.C."/>
            <person name="Singh A."/>
            <person name="Wilkins M.J."/>
            <person name="Karaoz U."/>
            <person name="Brodie E.L."/>
            <person name="Williams K.H."/>
            <person name="Hubbard S.S."/>
            <person name="Banfield J.F."/>
        </authorList>
    </citation>
    <scope>NUCLEOTIDE SEQUENCE [LARGE SCALE GENOMIC DNA]</scope>
</reference>
<keyword evidence="6" id="KW-0175">Coiled coil</keyword>
<feature type="domain" description="Rod shape-determining protein MreC beta-barrel core" evidence="8">
    <location>
        <begin position="117"/>
        <end position="260"/>
    </location>
</feature>
<evidence type="ECO:0000256" key="4">
    <source>
        <dbReference type="ARBA" id="ARBA00032089"/>
    </source>
</evidence>
<comment type="similarity">
    <text evidence="1 5">Belongs to the MreC family.</text>
</comment>
<evidence type="ECO:0000256" key="2">
    <source>
        <dbReference type="ARBA" id="ARBA00013855"/>
    </source>
</evidence>
<sequence length="277" mass="31126">MLEFLRKHKKKLIFPSLLLIYCILLLFNKSSIYFNAVSIFSPAEKVTSNILRSIKEYWNGYMFLVNTESDNSALREELRKMKGIKVSFDELKKENKKLKELLSFKEEKKVKCTGASIIFRGAVSRSNTIFLDKGKEDGIKKNMVVVVPEGIVGKVVKTTKSISLVHLITHHNSAVDAIIQRTRDRCVFQGGEPCRLKYLDDKSGARVGDVITSSGLGGIFPAGFPLGKIVSIKKDDIGIFLNAKTIPLTDLTKLEEVLILENPYQLEVNVLKKGEMN</sequence>
<proteinExistence type="inferred from homology"/>
<evidence type="ECO:0000256" key="1">
    <source>
        <dbReference type="ARBA" id="ARBA00009369"/>
    </source>
</evidence>
<dbReference type="EMBL" id="MGDF01000172">
    <property type="protein sequence ID" value="OGL43806.1"/>
    <property type="molecule type" value="Genomic_DNA"/>
</dbReference>
<evidence type="ECO:0000313" key="9">
    <source>
        <dbReference type="EMBL" id="OGL43806.1"/>
    </source>
</evidence>
<dbReference type="InterPro" id="IPR007221">
    <property type="entry name" value="MreC"/>
</dbReference>
<dbReference type="GO" id="GO:0008360">
    <property type="term" value="P:regulation of cell shape"/>
    <property type="evidence" value="ECO:0007669"/>
    <property type="project" value="UniProtKB-KW"/>
</dbReference>
<comment type="caution">
    <text evidence="9">The sequence shown here is derived from an EMBL/GenBank/DDBJ whole genome shotgun (WGS) entry which is preliminary data.</text>
</comment>
<dbReference type="InterPro" id="IPR055342">
    <property type="entry name" value="MreC_beta-barrel_core"/>
</dbReference>
<keyword evidence="7" id="KW-0472">Membrane</keyword>
<feature type="coiled-coil region" evidence="6">
    <location>
        <begin position="81"/>
        <end position="108"/>
    </location>
</feature>
<dbReference type="Gene3D" id="2.40.10.340">
    <property type="entry name" value="Rod shape-determining protein MreC, domain 1"/>
    <property type="match status" value="1"/>
</dbReference>